<keyword evidence="9" id="KW-0067">ATP-binding</keyword>
<name>A0AA35QVY6_GEOBA</name>
<protein>
    <recommendedName>
        <fullName evidence="3">mitogen-activated protein kinase</fullName>
        <ecNumber evidence="3">2.7.11.24</ecNumber>
    </recommendedName>
</protein>
<dbReference type="InterPro" id="IPR008352">
    <property type="entry name" value="MAPK_HOG-like"/>
</dbReference>
<dbReference type="PRINTS" id="PR01773">
    <property type="entry name" value="P38MAPKINASE"/>
</dbReference>
<evidence type="ECO:0000256" key="9">
    <source>
        <dbReference type="ARBA" id="ARBA00022840"/>
    </source>
</evidence>
<dbReference type="FunFam" id="1.10.510.10:FF:000684">
    <property type="entry name" value="Mitogen-activated protein kinase"/>
    <property type="match status" value="1"/>
</dbReference>
<keyword evidence="4" id="KW-0723">Serine/threonine-protein kinase</keyword>
<keyword evidence="8 11" id="KW-0418">Kinase</keyword>
<reference evidence="11" key="1">
    <citation type="submission" date="2023-03" db="EMBL/GenBank/DDBJ databases">
        <authorList>
            <person name="Steffen K."/>
            <person name="Cardenas P."/>
        </authorList>
    </citation>
    <scope>NUCLEOTIDE SEQUENCE</scope>
</reference>
<evidence type="ECO:0000256" key="8">
    <source>
        <dbReference type="ARBA" id="ARBA00022777"/>
    </source>
</evidence>
<dbReference type="Gene3D" id="1.10.510.10">
    <property type="entry name" value="Transferase(Phosphotransferase) domain 1"/>
    <property type="match status" value="1"/>
</dbReference>
<keyword evidence="7" id="KW-0547">Nucleotide-binding</keyword>
<dbReference type="Gene3D" id="3.30.200.20">
    <property type="entry name" value="Phosphorylase Kinase, domain 1"/>
    <property type="match status" value="1"/>
</dbReference>
<keyword evidence="12" id="KW-1185">Reference proteome</keyword>
<dbReference type="InterPro" id="IPR050117">
    <property type="entry name" value="MAPK"/>
</dbReference>
<dbReference type="GO" id="GO:0005524">
    <property type="term" value="F:ATP binding"/>
    <property type="evidence" value="ECO:0007669"/>
    <property type="project" value="UniProtKB-KW"/>
</dbReference>
<dbReference type="SMART" id="SM00220">
    <property type="entry name" value="S_TKc"/>
    <property type="match status" value="1"/>
</dbReference>
<proteinExistence type="inferred from homology"/>
<comment type="caution">
    <text evidence="11">The sequence shown here is derived from an EMBL/GenBank/DDBJ whole genome shotgun (WGS) entry which is preliminary data.</text>
</comment>
<evidence type="ECO:0000313" key="11">
    <source>
        <dbReference type="EMBL" id="CAI7994033.1"/>
    </source>
</evidence>
<dbReference type="InterPro" id="IPR000719">
    <property type="entry name" value="Prot_kinase_dom"/>
</dbReference>
<evidence type="ECO:0000256" key="7">
    <source>
        <dbReference type="ARBA" id="ARBA00022741"/>
    </source>
</evidence>
<sequence length="257" mass="29714">MELMSSDLYKTLKSQKLTNDQVRFQMYQVLRGLKYVHSSGVIHRDIKPSNIGVSADNEIKLLDFGLARAKAEIMTGYVTTRHCRAPEIMLNWMQYTQKVDMWSVGCVMAEMLTGQILFPGSDYSEHIKRIVEFVGTPDDAYMQGITNTSARDYLSSLPSYPKKDFEAFERFFVGADPNAVDLLLRLLDMDPDKRPTAAEALDHPYLAKYHDPEDEPECDRQYDDSFENMEVDVEGWRKLVFYEIKSFVPLHVKRNEQ</sequence>
<accession>A0AA35QVY6</accession>
<evidence type="ECO:0000256" key="6">
    <source>
        <dbReference type="ARBA" id="ARBA00022679"/>
    </source>
</evidence>
<evidence type="ECO:0000256" key="1">
    <source>
        <dbReference type="ARBA" id="ARBA00001946"/>
    </source>
</evidence>
<evidence type="ECO:0000256" key="5">
    <source>
        <dbReference type="ARBA" id="ARBA00022553"/>
    </source>
</evidence>
<dbReference type="GO" id="GO:0004707">
    <property type="term" value="F:MAP kinase activity"/>
    <property type="evidence" value="ECO:0007669"/>
    <property type="project" value="UniProtKB-EC"/>
</dbReference>
<comment type="cofactor">
    <cofactor evidence="1">
        <name>Mg(2+)</name>
        <dbReference type="ChEBI" id="CHEBI:18420"/>
    </cofactor>
</comment>
<evidence type="ECO:0000256" key="3">
    <source>
        <dbReference type="ARBA" id="ARBA00012411"/>
    </source>
</evidence>
<dbReference type="EMBL" id="CASHTH010000206">
    <property type="protein sequence ID" value="CAI7994033.1"/>
    <property type="molecule type" value="Genomic_DNA"/>
</dbReference>
<dbReference type="PANTHER" id="PTHR24055">
    <property type="entry name" value="MITOGEN-ACTIVATED PROTEIN KINASE"/>
    <property type="match status" value="1"/>
</dbReference>
<comment type="similarity">
    <text evidence="2">Belongs to the protein kinase superfamily. CMGC Ser/Thr protein kinase family. MAP kinase subfamily.</text>
</comment>
<dbReference type="GO" id="GO:0005737">
    <property type="term" value="C:cytoplasm"/>
    <property type="evidence" value="ECO:0007669"/>
    <property type="project" value="UniProtKB-ARBA"/>
</dbReference>
<keyword evidence="6" id="KW-0808">Transferase</keyword>
<evidence type="ECO:0000256" key="4">
    <source>
        <dbReference type="ARBA" id="ARBA00022527"/>
    </source>
</evidence>
<gene>
    <name evidence="11" type="ORF">GBAR_LOCUS1367</name>
</gene>
<organism evidence="11 12">
    <name type="scientific">Geodia barretti</name>
    <name type="common">Barrett's horny sponge</name>
    <dbReference type="NCBI Taxonomy" id="519541"/>
    <lineage>
        <taxon>Eukaryota</taxon>
        <taxon>Metazoa</taxon>
        <taxon>Porifera</taxon>
        <taxon>Demospongiae</taxon>
        <taxon>Heteroscleromorpha</taxon>
        <taxon>Tetractinellida</taxon>
        <taxon>Astrophorina</taxon>
        <taxon>Geodiidae</taxon>
        <taxon>Geodia</taxon>
    </lineage>
</organism>
<dbReference type="Pfam" id="PF00069">
    <property type="entry name" value="Pkinase"/>
    <property type="match status" value="1"/>
</dbReference>
<dbReference type="AlphaFoldDB" id="A0AA35QVY6"/>
<dbReference type="EC" id="2.7.11.24" evidence="3"/>
<dbReference type="SUPFAM" id="SSF56112">
    <property type="entry name" value="Protein kinase-like (PK-like)"/>
    <property type="match status" value="1"/>
</dbReference>
<dbReference type="InterPro" id="IPR011009">
    <property type="entry name" value="Kinase-like_dom_sf"/>
</dbReference>
<evidence type="ECO:0000256" key="2">
    <source>
        <dbReference type="ARBA" id="ARBA00008832"/>
    </source>
</evidence>
<feature type="domain" description="Protein kinase" evidence="10">
    <location>
        <begin position="1"/>
        <end position="206"/>
    </location>
</feature>
<evidence type="ECO:0000259" key="10">
    <source>
        <dbReference type="PROSITE" id="PS50011"/>
    </source>
</evidence>
<keyword evidence="5" id="KW-0597">Phosphoprotein</keyword>
<evidence type="ECO:0000313" key="12">
    <source>
        <dbReference type="Proteomes" id="UP001174909"/>
    </source>
</evidence>
<dbReference type="PROSITE" id="PS50011">
    <property type="entry name" value="PROTEIN_KINASE_DOM"/>
    <property type="match status" value="1"/>
</dbReference>
<dbReference type="Proteomes" id="UP001174909">
    <property type="component" value="Unassembled WGS sequence"/>
</dbReference>